<name>A0A5F9DVN6_RABIT</name>
<protein>
    <recommendedName>
        <fullName evidence="2">Arpin</fullName>
    </recommendedName>
</protein>
<dbReference type="GO" id="GO:0033058">
    <property type="term" value="P:directional locomotion"/>
    <property type="evidence" value="ECO:0007669"/>
    <property type="project" value="Ensembl"/>
</dbReference>
<dbReference type="Pfam" id="PF10574">
    <property type="entry name" value="UPF0552"/>
    <property type="match status" value="1"/>
</dbReference>
<dbReference type="InParanoid" id="A0A5F9DVN6"/>
<comment type="similarity">
    <text evidence="1">Belongs to the Arpin family.</text>
</comment>
<evidence type="ECO:0000256" key="1">
    <source>
        <dbReference type="ARBA" id="ARBA00008453"/>
    </source>
</evidence>
<reference evidence="4" key="2">
    <citation type="submission" date="2025-08" db="UniProtKB">
        <authorList>
            <consortium name="Ensembl"/>
        </authorList>
    </citation>
    <scope>IDENTIFICATION</scope>
    <source>
        <strain evidence="4">Thorbecke</strain>
    </source>
</reference>
<reference evidence="4" key="3">
    <citation type="submission" date="2025-09" db="UniProtKB">
        <authorList>
            <consortium name="Ensembl"/>
        </authorList>
    </citation>
    <scope>IDENTIFICATION</scope>
    <source>
        <strain evidence="4">Thorbecke</strain>
    </source>
</reference>
<organism evidence="4 5">
    <name type="scientific">Oryctolagus cuniculus</name>
    <name type="common">Rabbit</name>
    <dbReference type="NCBI Taxonomy" id="9986"/>
    <lineage>
        <taxon>Eukaryota</taxon>
        <taxon>Metazoa</taxon>
        <taxon>Chordata</taxon>
        <taxon>Craniata</taxon>
        <taxon>Vertebrata</taxon>
        <taxon>Euteleostomi</taxon>
        <taxon>Mammalia</taxon>
        <taxon>Eutheria</taxon>
        <taxon>Euarchontoglires</taxon>
        <taxon>Glires</taxon>
        <taxon>Lagomorpha</taxon>
        <taxon>Leporidae</taxon>
        <taxon>Oryctolagus</taxon>
    </lineage>
</organism>
<feature type="region of interest" description="Disordered" evidence="3">
    <location>
        <begin position="229"/>
        <end position="249"/>
    </location>
</feature>
<feature type="region of interest" description="Disordered" evidence="3">
    <location>
        <begin position="1"/>
        <end position="73"/>
    </location>
</feature>
<evidence type="ECO:0000313" key="4">
    <source>
        <dbReference type="Ensembl" id="ENSOCUP00000049771.1"/>
    </source>
</evidence>
<dbReference type="PANTHER" id="PTHR31199">
    <property type="entry name" value="ARPIN"/>
    <property type="match status" value="1"/>
</dbReference>
<dbReference type="STRING" id="9986.ENSOCUP00000049771"/>
<evidence type="ECO:0000256" key="3">
    <source>
        <dbReference type="SAM" id="MobiDB-lite"/>
    </source>
</evidence>
<sequence length="249" mass="27162">MRLGPFKSVRERPGPGGAVPGPAGRCGSRRVRVSAASGCFRAPAHRGHDEPHLPRQRPAEQGGAQRAAARRLGARRPPGERYYVLYVRPSRIHRRKFDPKGKEIEPNFSDTRKVTTGFLMSSYKVEAKGDSDRLTPEELMALVNKPQLLALTESLAPDGTVAFWMPESEMEAMELELGAGVRLKTQGDGPFLESLAKLEAGTVTKCNFAGDSKTGASWTDNIMARKSSEVATAEVREQGDGAADEEWDD</sequence>
<dbReference type="GO" id="GO:2000393">
    <property type="term" value="P:negative regulation of lamellipodium morphogenesis"/>
    <property type="evidence" value="ECO:0007669"/>
    <property type="project" value="Ensembl"/>
</dbReference>
<keyword evidence="5" id="KW-1185">Reference proteome</keyword>
<dbReference type="GO" id="GO:0051126">
    <property type="term" value="P:negative regulation of actin nucleation"/>
    <property type="evidence" value="ECO:0007669"/>
    <property type="project" value="Ensembl"/>
</dbReference>
<proteinExistence type="inferred from homology"/>
<dbReference type="AlphaFoldDB" id="A0A5F9DVN6"/>
<dbReference type="InterPro" id="IPR018889">
    <property type="entry name" value="Arpin"/>
</dbReference>
<dbReference type="Ensembl" id="ENSOCUT00000049086.1">
    <property type="protein sequence ID" value="ENSOCUP00000049771.1"/>
    <property type="gene ID" value="ENSOCUG00000027243.3"/>
</dbReference>
<dbReference type="GeneTree" id="ENSGT00530000064251"/>
<dbReference type="GO" id="GO:0030336">
    <property type="term" value="P:negative regulation of cell migration"/>
    <property type="evidence" value="ECO:0007669"/>
    <property type="project" value="Ensembl"/>
</dbReference>
<dbReference type="GO" id="GO:0030027">
    <property type="term" value="C:lamellipodium"/>
    <property type="evidence" value="ECO:0007669"/>
    <property type="project" value="Ensembl"/>
</dbReference>
<accession>A0A5F9DVN6</accession>
<dbReference type="Bgee" id="ENSOCUG00000027243">
    <property type="expression patterns" value="Expressed in adult mammalian kidney and 16 other cell types or tissues"/>
</dbReference>
<evidence type="ECO:0000313" key="5">
    <source>
        <dbReference type="Proteomes" id="UP000001811"/>
    </source>
</evidence>
<dbReference type="PANTHER" id="PTHR31199:SF1">
    <property type="entry name" value="ARPIN"/>
    <property type="match status" value="1"/>
</dbReference>
<reference evidence="4 5" key="1">
    <citation type="journal article" date="2011" name="Nature">
        <title>A high-resolution map of human evolutionary constraint using 29 mammals.</title>
        <authorList>
            <person name="Lindblad-Toh K."/>
            <person name="Garber M."/>
            <person name="Zuk O."/>
            <person name="Lin M.F."/>
            <person name="Parker B.J."/>
            <person name="Washietl S."/>
            <person name="Kheradpour P."/>
            <person name="Ernst J."/>
            <person name="Jordan G."/>
            <person name="Mauceli E."/>
            <person name="Ward L.D."/>
            <person name="Lowe C.B."/>
            <person name="Holloway A.K."/>
            <person name="Clamp M."/>
            <person name="Gnerre S."/>
            <person name="Alfoldi J."/>
            <person name="Beal K."/>
            <person name="Chang J."/>
            <person name="Clawson H."/>
            <person name="Cuff J."/>
            <person name="Di Palma F."/>
            <person name="Fitzgerald S."/>
            <person name="Flicek P."/>
            <person name="Guttman M."/>
            <person name="Hubisz M.J."/>
            <person name="Jaffe D.B."/>
            <person name="Jungreis I."/>
            <person name="Kent W.J."/>
            <person name="Kostka D."/>
            <person name="Lara M."/>
            <person name="Martins A.L."/>
            <person name="Massingham T."/>
            <person name="Moltke I."/>
            <person name="Raney B.J."/>
            <person name="Rasmussen M.D."/>
            <person name="Robinson J."/>
            <person name="Stark A."/>
            <person name="Vilella A.J."/>
            <person name="Wen J."/>
            <person name="Xie X."/>
            <person name="Zody M.C."/>
            <person name="Baldwin J."/>
            <person name="Bloom T."/>
            <person name="Chin C.W."/>
            <person name="Heiman D."/>
            <person name="Nicol R."/>
            <person name="Nusbaum C."/>
            <person name="Young S."/>
            <person name="Wilkinson J."/>
            <person name="Worley K.C."/>
            <person name="Kovar C.L."/>
            <person name="Muzny D.M."/>
            <person name="Gibbs R.A."/>
            <person name="Cree A."/>
            <person name="Dihn H.H."/>
            <person name="Fowler G."/>
            <person name="Jhangiani S."/>
            <person name="Joshi V."/>
            <person name="Lee S."/>
            <person name="Lewis L.R."/>
            <person name="Nazareth L.V."/>
            <person name="Okwuonu G."/>
            <person name="Santibanez J."/>
            <person name="Warren W.C."/>
            <person name="Mardis E.R."/>
            <person name="Weinstock G.M."/>
            <person name="Wilson R.K."/>
            <person name="Delehaunty K."/>
            <person name="Dooling D."/>
            <person name="Fronik C."/>
            <person name="Fulton L."/>
            <person name="Fulton B."/>
            <person name="Graves T."/>
            <person name="Minx P."/>
            <person name="Sodergren E."/>
            <person name="Birney E."/>
            <person name="Margulies E.H."/>
            <person name="Herrero J."/>
            <person name="Green E.D."/>
            <person name="Haussler D."/>
            <person name="Siepel A."/>
            <person name="Goldman N."/>
            <person name="Pollard K.S."/>
            <person name="Pedersen J.S."/>
            <person name="Lander E.S."/>
            <person name="Kellis M."/>
        </authorList>
    </citation>
    <scope>NUCLEOTIDE SEQUENCE [LARGE SCALE GENOMIC DNA]</scope>
    <source>
        <strain evidence="5">Thorbecke</strain>
    </source>
</reference>
<dbReference type="Proteomes" id="UP000001811">
    <property type="component" value="Unplaced"/>
</dbReference>
<evidence type="ECO:0000256" key="2">
    <source>
        <dbReference type="ARBA" id="ARBA00019314"/>
    </source>
</evidence>
<gene>
    <name evidence="4" type="primary">ARPIN</name>
</gene>
<dbReference type="FunCoup" id="A0A5F9DVN6">
    <property type="interactions" value="8"/>
</dbReference>